<dbReference type="Proteomes" id="UP000887226">
    <property type="component" value="Unassembled WGS sequence"/>
</dbReference>
<comment type="caution">
    <text evidence="1">The sequence shown here is derived from an EMBL/GenBank/DDBJ whole genome shotgun (WGS) entry which is preliminary data.</text>
</comment>
<organism evidence="1 2">
    <name type="scientific">Calycina marina</name>
    <dbReference type="NCBI Taxonomy" id="1763456"/>
    <lineage>
        <taxon>Eukaryota</taxon>
        <taxon>Fungi</taxon>
        <taxon>Dikarya</taxon>
        <taxon>Ascomycota</taxon>
        <taxon>Pezizomycotina</taxon>
        <taxon>Leotiomycetes</taxon>
        <taxon>Helotiales</taxon>
        <taxon>Pezizellaceae</taxon>
        <taxon>Calycina</taxon>
    </lineage>
</organism>
<evidence type="ECO:0000313" key="1">
    <source>
        <dbReference type="EMBL" id="KAG9242076.1"/>
    </source>
</evidence>
<dbReference type="EMBL" id="MU254117">
    <property type="protein sequence ID" value="KAG9242076.1"/>
    <property type="molecule type" value="Genomic_DNA"/>
</dbReference>
<evidence type="ECO:0000313" key="2">
    <source>
        <dbReference type="Proteomes" id="UP000887226"/>
    </source>
</evidence>
<name>A0A9P7YYI3_9HELO</name>
<accession>A0A9P7YYI3</accession>
<reference evidence="1" key="1">
    <citation type="journal article" date="2021" name="IMA Fungus">
        <title>Genomic characterization of three marine fungi, including Emericellopsis atlantica sp. nov. with signatures of a generalist lifestyle and marine biomass degradation.</title>
        <authorList>
            <person name="Hagestad O.C."/>
            <person name="Hou L."/>
            <person name="Andersen J.H."/>
            <person name="Hansen E.H."/>
            <person name="Altermark B."/>
            <person name="Li C."/>
            <person name="Kuhnert E."/>
            <person name="Cox R.J."/>
            <person name="Crous P.W."/>
            <person name="Spatafora J.W."/>
            <person name="Lail K."/>
            <person name="Amirebrahimi M."/>
            <person name="Lipzen A."/>
            <person name="Pangilinan J."/>
            <person name="Andreopoulos W."/>
            <person name="Hayes R.D."/>
            <person name="Ng V."/>
            <person name="Grigoriev I.V."/>
            <person name="Jackson S.A."/>
            <person name="Sutton T.D.S."/>
            <person name="Dobson A.D.W."/>
            <person name="Rama T."/>
        </authorList>
    </citation>
    <scope>NUCLEOTIDE SEQUENCE</scope>
    <source>
        <strain evidence="1">TRa3180A</strain>
    </source>
</reference>
<dbReference type="AlphaFoldDB" id="A0A9P7YYI3"/>
<gene>
    <name evidence="1" type="ORF">BJ878DRAFT_482359</name>
</gene>
<keyword evidence="2" id="KW-1185">Reference proteome</keyword>
<proteinExistence type="predicted"/>
<sequence>MHSSIKGQLERNKSTYISLVPYKGQSEKRTFSNKTPSTELLAVAPLVAVAPGDFLGLFPGRLRYTDQKPARAIRGPLTDLWLGYSEVMGKLSKIKVAKAGQRTNVCLAWEGVNEVKGDKSFCQYLRVLVIATRHIHPFDQLIRPSPGAGTRRWDQ</sequence>
<dbReference type="OrthoDB" id="3531591at2759"/>
<protein>
    <submittedName>
        <fullName evidence="1">Uncharacterized protein</fullName>
    </submittedName>
</protein>